<dbReference type="RefSeq" id="WP_163383918.1">
    <property type="nucleotide sequence ID" value="NZ_JAUFQS010000004.1"/>
</dbReference>
<accession>A0ABT8C2M3</accession>
<dbReference type="Pfam" id="PF13972">
    <property type="entry name" value="TetR"/>
    <property type="match status" value="1"/>
</dbReference>
<evidence type="ECO:0000313" key="1">
    <source>
        <dbReference type="EMBL" id="MDN3687024.1"/>
    </source>
</evidence>
<comment type="caution">
    <text evidence="1">The sequence shown here is derived from an EMBL/GenBank/DDBJ whole genome shotgun (WGS) entry which is preliminary data.</text>
</comment>
<dbReference type="Proteomes" id="UP001236663">
    <property type="component" value="Unassembled WGS sequence"/>
</dbReference>
<gene>
    <name evidence="1" type="ORF">QWZ15_04220</name>
</gene>
<evidence type="ECO:0000313" key="2">
    <source>
        <dbReference type="Proteomes" id="UP001236663"/>
    </source>
</evidence>
<protein>
    <submittedName>
        <fullName evidence="1">TetR/AcrR family transcriptional regulator</fullName>
    </submittedName>
</protein>
<organism evidence="1 2">
    <name type="scientific">Cyclobacterium jeungdonense</name>
    <dbReference type="NCBI Taxonomy" id="708087"/>
    <lineage>
        <taxon>Bacteria</taxon>
        <taxon>Pseudomonadati</taxon>
        <taxon>Bacteroidota</taxon>
        <taxon>Cytophagia</taxon>
        <taxon>Cytophagales</taxon>
        <taxon>Cyclobacteriaceae</taxon>
        <taxon>Cyclobacterium</taxon>
    </lineage>
</organism>
<dbReference type="SUPFAM" id="SSF46689">
    <property type="entry name" value="Homeodomain-like"/>
    <property type="match status" value="1"/>
</dbReference>
<proteinExistence type="predicted"/>
<name>A0ABT8C2M3_9BACT</name>
<dbReference type="InterPro" id="IPR025722">
    <property type="entry name" value="TetR"/>
</dbReference>
<dbReference type="EMBL" id="JAUFQS010000004">
    <property type="protein sequence ID" value="MDN3687024.1"/>
    <property type="molecule type" value="Genomic_DNA"/>
</dbReference>
<reference evidence="2" key="1">
    <citation type="journal article" date="2019" name="Int. J. Syst. Evol. Microbiol.">
        <title>The Global Catalogue of Microorganisms (GCM) 10K type strain sequencing project: providing services to taxonomists for standard genome sequencing and annotation.</title>
        <authorList>
            <consortium name="The Broad Institute Genomics Platform"/>
            <consortium name="The Broad Institute Genome Sequencing Center for Infectious Disease"/>
            <person name="Wu L."/>
            <person name="Ma J."/>
        </authorList>
    </citation>
    <scope>NUCLEOTIDE SEQUENCE [LARGE SCALE GENOMIC DNA]</scope>
    <source>
        <strain evidence="2">CECT 7706</strain>
    </source>
</reference>
<keyword evidence="2" id="KW-1185">Reference proteome</keyword>
<dbReference type="Gene3D" id="1.10.357.10">
    <property type="entry name" value="Tetracycline Repressor, domain 2"/>
    <property type="match status" value="1"/>
</dbReference>
<dbReference type="InterPro" id="IPR009057">
    <property type="entry name" value="Homeodomain-like_sf"/>
</dbReference>
<sequence length="205" mass="24391">MNLQTIIEKSLIIFNERGYHDMDIDRLLENLQVRPSDFYRDIRDFDDLIVRIFYSLCNESDAASAAIDKSSPSLEILYSSIISSYRIQVKYHFLFTDLGSVIQRHERVKDRYFELISLRKAQLIQLFQKLKEEHIFKKENFTGSYENLANQMTMLSDYWPSHNQIIFGQETFHYQYYSKLVFSMVLPFLTESGLGLYKKILGYDR</sequence>